<sequence>MASGHAALDELFQTKDYTDYKWINPKEIIVSQWARMKCMFGCGEYGNNASCPPNV</sequence>
<dbReference type="InterPro" id="IPR019271">
    <property type="entry name" value="DUF2284_metal-binding"/>
</dbReference>
<evidence type="ECO:0000313" key="1">
    <source>
        <dbReference type="EMBL" id="KKL22854.1"/>
    </source>
</evidence>
<dbReference type="EMBL" id="LAZR01037187">
    <property type="protein sequence ID" value="KKL22854.1"/>
    <property type="molecule type" value="Genomic_DNA"/>
</dbReference>
<dbReference type="AlphaFoldDB" id="A0A0F9BLX8"/>
<name>A0A0F9BLX8_9ZZZZ</name>
<protein>
    <recommendedName>
        <fullName evidence="2">DUF2284 domain-containing protein</fullName>
    </recommendedName>
</protein>
<gene>
    <name evidence="1" type="ORF">LCGC14_2431250</name>
</gene>
<proteinExistence type="predicted"/>
<organism evidence="1">
    <name type="scientific">marine sediment metagenome</name>
    <dbReference type="NCBI Taxonomy" id="412755"/>
    <lineage>
        <taxon>unclassified sequences</taxon>
        <taxon>metagenomes</taxon>
        <taxon>ecological metagenomes</taxon>
    </lineage>
</organism>
<dbReference type="Pfam" id="PF10050">
    <property type="entry name" value="DUF2284"/>
    <property type="match status" value="1"/>
</dbReference>
<comment type="caution">
    <text evidence="1">The sequence shown here is derived from an EMBL/GenBank/DDBJ whole genome shotgun (WGS) entry which is preliminary data.</text>
</comment>
<feature type="non-terminal residue" evidence="1">
    <location>
        <position position="55"/>
    </location>
</feature>
<accession>A0A0F9BLX8</accession>
<evidence type="ECO:0008006" key="2">
    <source>
        <dbReference type="Google" id="ProtNLM"/>
    </source>
</evidence>
<reference evidence="1" key="1">
    <citation type="journal article" date="2015" name="Nature">
        <title>Complex archaea that bridge the gap between prokaryotes and eukaryotes.</title>
        <authorList>
            <person name="Spang A."/>
            <person name="Saw J.H."/>
            <person name="Jorgensen S.L."/>
            <person name="Zaremba-Niedzwiedzka K."/>
            <person name="Martijn J."/>
            <person name="Lind A.E."/>
            <person name="van Eijk R."/>
            <person name="Schleper C."/>
            <person name="Guy L."/>
            <person name="Ettema T.J."/>
        </authorList>
    </citation>
    <scope>NUCLEOTIDE SEQUENCE</scope>
</reference>